<accession>A0ABY1NV12</accession>
<gene>
    <name evidence="2" type="ORF">SAMN06265373_103371</name>
</gene>
<protein>
    <recommendedName>
        <fullName evidence="1">4Fe-4S ferredoxin-type domain-containing protein</fullName>
    </recommendedName>
</protein>
<feature type="domain" description="4Fe-4S ferredoxin-type" evidence="1">
    <location>
        <begin position="126"/>
        <end position="157"/>
    </location>
</feature>
<keyword evidence="3" id="KW-1185">Reference proteome</keyword>
<organism evidence="2 3">
    <name type="scientific">Shimia sagamensis</name>
    <dbReference type="NCBI Taxonomy" id="1566352"/>
    <lineage>
        <taxon>Bacteria</taxon>
        <taxon>Pseudomonadati</taxon>
        <taxon>Pseudomonadota</taxon>
        <taxon>Alphaproteobacteria</taxon>
        <taxon>Rhodobacterales</taxon>
        <taxon>Roseobacteraceae</taxon>
    </lineage>
</organism>
<evidence type="ECO:0000313" key="3">
    <source>
        <dbReference type="Proteomes" id="UP001157961"/>
    </source>
</evidence>
<name>A0ABY1NV12_9RHOB</name>
<dbReference type="RefSeq" id="WP_283425808.1">
    <property type="nucleotide sequence ID" value="NZ_FXTY01000003.1"/>
</dbReference>
<reference evidence="2 3" key="1">
    <citation type="submission" date="2017-05" db="EMBL/GenBank/DDBJ databases">
        <authorList>
            <person name="Varghese N."/>
            <person name="Submissions S."/>
        </authorList>
    </citation>
    <scope>NUCLEOTIDE SEQUENCE [LARGE SCALE GENOMIC DNA]</scope>
    <source>
        <strain evidence="2 3">DSM 29734</strain>
    </source>
</reference>
<sequence length="208" mass="22123">MTLESIQTAAADAGLLTMGALHEDGKTIVLFGTGPEFWAALSASPEYLDGKKHPVDRWSKRTVGELANAFDGTCRFPSDGPPYPPFIRWALESGQFFQSPVGMMVHPEVGLMISLRGALILPTEIPLPQQGTSSPCLTCEAPCATACPVDALGADTGYNVAACHAFLDTEDGSECMSRGCIARRACPHSAKSGRTDAQSALHMRSFHP</sequence>
<proteinExistence type="predicted"/>
<comment type="caution">
    <text evidence="2">The sequence shown here is derived from an EMBL/GenBank/DDBJ whole genome shotgun (WGS) entry which is preliminary data.</text>
</comment>
<evidence type="ECO:0000259" key="1">
    <source>
        <dbReference type="PROSITE" id="PS51379"/>
    </source>
</evidence>
<dbReference type="EMBL" id="FXTY01000003">
    <property type="protein sequence ID" value="SMP19007.1"/>
    <property type="molecule type" value="Genomic_DNA"/>
</dbReference>
<evidence type="ECO:0000313" key="2">
    <source>
        <dbReference type="EMBL" id="SMP19007.1"/>
    </source>
</evidence>
<dbReference type="Proteomes" id="UP001157961">
    <property type="component" value="Unassembled WGS sequence"/>
</dbReference>
<dbReference type="InterPro" id="IPR017896">
    <property type="entry name" value="4Fe4S_Fe-S-bd"/>
</dbReference>
<dbReference type="PROSITE" id="PS51379">
    <property type="entry name" value="4FE4S_FER_2"/>
    <property type="match status" value="1"/>
</dbReference>